<dbReference type="InterPro" id="IPR011008">
    <property type="entry name" value="Dimeric_a/b-barrel"/>
</dbReference>
<dbReference type="AlphaFoldDB" id="A0A0B6SA63"/>
<dbReference type="UniPathway" id="UPA00157">
    <property type="reaction ID" value="UER00260"/>
</dbReference>
<organism evidence="11 12">
    <name type="scientific">Burkholderia plantarii</name>
    <dbReference type="NCBI Taxonomy" id="41899"/>
    <lineage>
        <taxon>Bacteria</taxon>
        <taxon>Pseudomonadati</taxon>
        <taxon>Pseudomonadota</taxon>
        <taxon>Betaproteobacteria</taxon>
        <taxon>Burkholderiales</taxon>
        <taxon>Burkholderiaceae</taxon>
        <taxon>Burkholderia</taxon>
    </lineage>
</organism>
<name>A0A0B6SA63_BURPL</name>
<keyword evidence="12" id="KW-1185">Reference proteome</keyword>
<evidence type="ECO:0000256" key="2">
    <source>
        <dbReference type="ARBA" id="ARBA00005193"/>
    </source>
</evidence>
<evidence type="ECO:0000256" key="4">
    <source>
        <dbReference type="ARBA" id="ARBA00011365"/>
    </source>
</evidence>
<comment type="similarity">
    <text evidence="3 9">Belongs to the muconolactone Delta-isomerase family.</text>
</comment>
<evidence type="ECO:0000313" key="12">
    <source>
        <dbReference type="Proteomes" id="UP000031838"/>
    </source>
</evidence>
<accession>A0A0B6SA63</accession>
<dbReference type="Pfam" id="PF02426">
    <property type="entry name" value="MIase"/>
    <property type="match status" value="1"/>
</dbReference>
<dbReference type="KEGG" id="bgp:BGL_2c21060"/>
<evidence type="ECO:0000256" key="3">
    <source>
        <dbReference type="ARBA" id="ARBA00010882"/>
    </source>
</evidence>
<dbReference type="EC" id="5.3.3.4" evidence="5 8"/>
<dbReference type="EMBL" id="CP002581">
    <property type="protein sequence ID" value="AJK50170.1"/>
    <property type="molecule type" value="Genomic_DNA"/>
</dbReference>
<reference evidence="12" key="1">
    <citation type="submission" date="2011-03" db="EMBL/GenBank/DDBJ databases">
        <authorList>
            <person name="Voget S."/>
            <person name="Streit W.R."/>
            <person name="Jaeger K.E."/>
            <person name="Daniel R."/>
        </authorList>
    </citation>
    <scope>NUCLEOTIDE SEQUENCE [LARGE SCALE GENOMIC DNA]</scope>
    <source>
        <strain evidence="12">PG1</strain>
    </source>
</reference>
<evidence type="ECO:0000256" key="8">
    <source>
        <dbReference type="NCBIfam" id="TIGR03221"/>
    </source>
</evidence>
<dbReference type="RefSeq" id="WP_042628476.1">
    <property type="nucleotide sequence ID" value="NZ_CP002581.1"/>
</dbReference>
<evidence type="ECO:0000256" key="6">
    <source>
        <dbReference type="ARBA" id="ARBA00022797"/>
    </source>
</evidence>
<protein>
    <recommendedName>
        <fullName evidence="5 8">Muconolactone Delta-isomerase</fullName>
        <shortName evidence="9">MIase</shortName>
        <ecNumber evidence="5 8">5.3.3.4</ecNumber>
    </recommendedName>
</protein>
<gene>
    <name evidence="11" type="primary">catC</name>
    <name evidence="11" type="ORF">BGL_2c21060</name>
</gene>
<dbReference type="HOGENOM" id="CLU_080702_2_0_4"/>
<dbReference type="InterPro" id="IPR003464">
    <property type="entry name" value="Muconolactone_d_Isoase"/>
</dbReference>
<evidence type="ECO:0000256" key="1">
    <source>
        <dbReference type="ARBA" id="ARBA00001739"/>
    </source>
</evidence>
<dbReference type="InterPro" id="IPR026029">
    <property type="entry name" value="MLI_dom"/>
</dbReference>
<proteinExistence type="inferred from homology"/>
<reference evidence="11 12" key="2">
    <citation type="journal article" date="2016" name="Appl. Microbiol. Biotechnol.">
        <title>Mutations improving production and secretion of extracellular lipase by Burkholderia glumae PG1.</title>
        <authorList>
            <person name="Knapp A."/>
            <person name="Voget S."/>
            <person name="Gao R."/>
            <person name="Zaburannyi N."/>
            <person name="Krysciak D."/>
            <person name="Breuer M."/>
            <person name="Hauer B."/>
            <person name="Streit W.R."/>
            <person name="Muller R."/>
            <person name="Daniel R."/>
            <person name="Jaeger K.E."/>
        </authorList>
    </citation>
    <scope>NUCLEOTIDE SEQUENCE [LARGE SCALE GENOMIC DNA]</scope>
    <source>
        <strain evidence="11 12">PG1</strain>
    </source>
</reference>
<evidence type="ECO:0000256" key="9">
    <source>
        <dbReference type="PIRNR" id="PIRNR001486"/>
    </source>
</evidence>
<keyword evidence="7 9" id="KW-0413">Isomerase</keyword>
<sequence length="96" mass="10975">MLFHVRMDVRLPPGLPADVADAIKLREKAYSQQLQRSGKWRHLWRIAGEYANVSVFDVESNVELHEILSALPLFPYMTISVMPLCRHPSSVRDSDA</sequence>
<dbReference type="PIRSF" id="PIRSF001486">
    <property type="entry name" value="CatC"/>
    <property type="match status" value="1"/>
</dbReference>
<evidence type="ECO:0000256" key="5">
    <source>
        <dbReference type="ARBA" id="ARBA00012070"/>
    </source>
</evidence>
<dbReference type="Gene3D" id="3.30.70.1060">
    <property type="entry name" value="Dimeric alpha+beta barrel"/>
    <property type="match status" value="1"/>
</dbReference>
<comment type="catalytic activity">
    <reaction evidence="1 9">
        <text>(S)-muconolactone = (4,5-dihydro-5-oxofuran-2-yl)-acetate</text>
        <dbReference type="Rhea" id="RHEA:12348"/>
        <dbReference type="ChEBI" id="CHEBI:58425"/>
        <dbReference type="ChEBI" id="CHEBI:58736"/>
        <dbReference type="EC" id="5.3.3.4"/>
    </reaction>
</comment>
<dbReference type="GO" id="GO:0016159">
    <property type="term" value="F:muconolactone delta-isomerase activity"/>
    <property type="evidence" value="ECO:0007669"/>
    <property type="project" value="UniProtKB-UniRule"/>
</dbReference>
<dbReference type="Proteomes" id="UP000031838">
    <property type="component" value="Chromosome 2"/>
</dbReference>
<evidence type="ECO:0000313" key="11">
    <source>
        <dbReference type="EMBL" id="AJK50170.1"/>
    </source>
</evidence>
<feature type="domain" description="Muconolactone isomerase" evidence="10">
    <location>
        <begin position="1"/>
        <end position="89"/>
    </location>
</feature>
<keyword evidence="6 9" id="KW-0058">Aromatic hydrocarbons catabolism</keyword>
<comment type="pathway">
    <text evidence="2 9">Aromatic compound metabolism; beta-ketoadipate pathway; 5-oxo-4,5-dihydro-2-furylacetate from catechol: step 3/3.</text>
</comment>
<evidence type="ECO:0000256" key="7">
    <source>
        <dbReference type="ARBA" id="ARBA00023235"/>
    </source>
</evidence>
<dbReference type="SUPFAM" id="SSF54909">
    <property type="entry name" value="Dimeric alpha+beta barrel"/>
    <property type="match status" value="1"/>
</dbReference>
<comment type="subunit">
    <text evidence="4">Homodecamer.</text>
</comment>
<evidence type="ECO:0000259" key="10">
    <source>
        <dbReference type="Pfam" id="PF02426"/>
    </source>
</evidence>
<dbReference type="NCBIfam" id="TIGR03221">
    <property type="entry name" value="muco_delta"/>
    <property type="match status" value="1"/>
</dbReference>
<dbReference type="GO" id="GO:0042952">
    <property type="term" value="P:beta-ketoadipate pathway"/>
    <property type="evidence" value="ECO:0007669"/>
    <property type="project" value="UniProtKB-UniRule"/>
</dbReference>